<keyword evidence="3" id="KW-0611">Plant defense</keyword>
<dbReference type="Gene3D" id="3.80.10.10">
    <property type="entry name" value="Ribonuclease Inhibitor"/>
    <property type="match status" value="2"/>
</dbReference>
<organism evidence="6">
    <name type="scientific">Eucalyptus grandis</name>
    <name type="common">Flooded gum</name>
    <dbReference type="NCBI Taxonomy" id="71139"/>
    <lineage>
        <taxon>Eukaryota</taxon>
        <taxon>Viridiplantae</taxon>
        <taxon>Streptophyta</taxon>
        <taxon>Embryophyta</taxon>
        <taxon>Tracheophyta</taxon>
        <taxon>Spermatophyta</taxon>
        <taxon>Magnoliopsida</taxon>
        <taxon>eudicotyledons</taxon>
        <taxon>Gunneridae</taxon>
        <taxon>Pentapetalae</taxon>
        <taxon>rosids</taxon>
        <taxon>malvids</taxon>
        <taxon>Myrtales</taxon>
        <taxon>Myrtaceae</taxon>
        <taxon>Myrtoideae</taxon>
        <taxon>Eucalypteae</taxon>
        <taxon>Eucalyptus</taxon>
    </lineage>
</organism>
<dbReference type="GO" id="GO:0043531">
    <property type="term" value="F:ADP binding"/>
    <property type="evidence" value="ECO:0007669"/>
    <property type="project" value="InterPro"/>
</dbReference>
<dbReference type="Gene3D" id="1.10.8.430">
    <property type="entry name" value="Helical domain of apoptotic protease-activating factors"/>
    <property type="match status" value="1"/>
</dbReference>
<feature type="domain" description="NB-ARC" evidence="4">
    <location>
        <begin position="189"/>
        <end position="357"/>
    </location>
</feature>
<dbReference type="Pfam" id="PF23598">
    <property type="entry name" value="LRR_14"/>
    <property type="match status" value="1"/>
</dbReference>
<evidence type="ECO:0000256" key="2">
    <source>
        <dbReference type="ARBA" id="ARBA00022737"/>
    </source>
</evidence>
<keyword evidence="2" id="KW-0677">Repeat</keyword>
<dbReference type="InterPro" id="IPR035897">
    <property type="entry name" value="Toll_tir_struct_dom_sf"/>
</dbReference>
<accession>A0A059B9I6</accession>
<dbReference type="InterPro" id="IPR042197">
    <property type="entry name" value="Apaf_helical"/>
</dbReference>
<dbReference type="Gramene" id="KCW62783">
    <property type="protein sequence ID" value="KCW62783"/>
    <property type="gene ID" value="EUGRSUZ_G00367"/>
</dbReference>
<dbReference type="InterPro" id="IPR003591">
    <property type="entry name" value="Leu-rich_rpt_typical-subtyp"/>
</dbReference>
<dbReference type="PRINTS" id="PR00364">
    <property type="entry name" value="DISEASERSIST"/>
</dbReference>
<dbReference type="InterPro" id="IPR025875">
    <property type="entry name" value="Leu-rich_rpt_4"/>
</dbReference>
<feature type="domain" description="Disease resistance R13L4/SHOC-2-like LRR" evidence="5">
    <location>
        <begin position="627"/>
        <end position="737"/>
    </location>
</feature>
<dbReference type="Pfam" id="PF00931">
    <property type="entry name" value="NB-ARC"/>
    <property type="match status" value="1"/>
</dbReference>
<dbReference type="SMART" id="SM00369">
    <property type="entry name" value="LRR_TYP"/>
    <property type="match status" value="4"/>
</dbReference>
<dbReference type="EMBL" id="KK198759">
    <property type="protein sequence ID" value="KCW62783.1"/>
    <property type="molecule type" value="Genomic_DNA"/>
</dbReference>
<dbReference type="InterPro" id="IPR044974">
    <property type="entry name" value="Disease_R_plants"/>
</dbReference>
<dbReference type="InterPro" id="IPR027417">
    <property type="entry name" value="P-loop_NTPase"/>
</dbReference>
<dbReference type="InterPro" id="IPR055414">
    <property type="entry name" value="LRR_R13L4/SHOC2-like"/>
</dbReference>
<evidence type="ECO:0000259" key="5">
    <source>
        <dbReference type="Pfam" id="PF23598"/>
    </source>
</evidence>
<proteinExistence type="predicted"/>
<dbReference type="PANTHER" id="PTHR11017">
    <property type="entry name" value="LEUCINE-RICH REPEAT-CONTAINING PROTEIN"/>
    <property type="match status" value="1"/>
</dbReference>
<reference evidence="6" key="1">
    <citation type="submission" date="2013-07" db="EMBL/GenBank/DDBJ databases">
        <title>The genome of Eucalyptus grandis.</title>
        <authorList>
            <person name="Schmutz J."/>
            <person name="Hayes R."/>
            <person name="Myburg A."/>
            <person name="Tuskan G."/>
            <person name="Grattapaglia D."/>
            <person name="Rokhsar D.S."/>
        </authorList>
    </citation>
    <scope>NUCLEOTIDE SEQUENCE</scope>
    <source>
        <tissue evidence="6">Leaf extractions</tissue>
    </source>
</reference>
<gene>
    <name evidence="6" type="ORF">EUGRSUZ_G00367</name>
</gene>
<dbReference type="InParanoid" id="A0A059B9I6"/>
<name>A0A059B9I6_EUCGR</name>
<evidence type="ECO:0000256" key="3">
    <source>
        <dbReference type="ARBA" id="ARBA00022821"/>
    </source>
</evidence>
<dbReference type="GO" id="GO:0006952">
    <property type="term" value="P:defense response"/>
    <property type="evidence" value="ECO:0007669"/>
    <property type="project" value="UniProtKB-KW"/>
</dbReference>
<dbReference type="AlphaFoldDB" id="A0A059B9I6"/>
<sequence length="882" mass="99916">MVERASRSGGKEEVLPVFYNREPSDVKLETSLYKGTLDMLRRTWSADRVERWKKALVEAGNVKGWELRSYKRFPCNLVAQSTGKRKLNDIDIFFQQKMQHWSTLLYCFVHLHSEGELITTIVEEISPKLKIEHKYAPGDLSTGAEPLKTNVALQDRFTGAGSLEAKGKTYEVHTSHSKMELEDSQETKIMKLLELEVNDVRIVGIHGRNGIGKTALVKIVYDQISLRFDACSFLAEIEETVQQPGGVQYLQTKLIFDMLKREYEVASSFKGVRCLKEILRNMKVLLVLDDVENVSLLKEFVGAKLDWFGSGSRIIVTSKQRRVLQGFIDRGVAHTYDVSPMDDNRASDLFWQYAMGKSYKHQPYVEIANKIVRAAEGLPLLVKIFGSFLHGKGQEEWIKFGDLMRQFQEDYQKILSIIYEALDPKQKQMYLDIARFLPEVDCKIASYMWHDYDRPDDGIEVLRRMSLIKTEENKIGMHSMLRCLARKVIYEGFHDPGIRVRFYIPAIAHDTKKRKRGADHLNTIMAGFEILPSTTFLSLGHTNIGGRFADALLNVRWLHWQGCPPDFEANGIYLENLVILDLSWSKMERLKVLNLTGCADLLITPNFSCYPKLEILILERCSRLVHLDPSINDLKLLVTLNLKLCSELNMLPVKMGGMNALRELLIDGTSIRELPESIGKLALLQILSANNCFSLVRVPGSVCELELLSVLALNEAKILELPASIGNLWGLTRLSLSGCRGLGKLPESIGELEDLLVELDISGTGISKLPDSTKNMQGLKVLKMDSCFLREFPRGIGALTNLEEVHASWCRSLEGDIPSDISKLHRLRELRLRGTRISSLPLEIQSMSSLQTLDLLYCELLEKLPPLPSGLTDLHVNPNLKK</sequence>
<evidence type="ECO:0000259" key="4">
    <source>
        <dbReference type="Pfam" id="PF00931"/>
    </source>
</evidence>
<dbReference type="GO" id="GO:0051707">
    <property type="term" value="P:response to other organism"/>
    <property type="evidence" value="ECO:0007669"/>
    <property type="project" value="UniProtKB-ARBA"/>
</dbReference>
<dbReference type="InterPro" id="IPR002182">
    <property type="entry name" value="NB-ARC"/>
</dbReference>
<dbReference type="PANTHER" id="PTHR11017:SF570">
    <property type="entry name" value="DISEASE RESISTANCE PROTEIN (TIR-NBS CLASS)-RELATED"/>
    <property type="match status" value="1"/>
</dbReference>
<protein>
    <submittedName>
        <fullName evidence="6">Uncharacterized protein</fullName>
    </submittedName>
</protein>
<evidence type="ECO:0000256" key="1">
    <source>
        <dbReference type="ARBA" id="ARBA00022614"/>
    </source>
</evidence>
<dbReference type="SUPFAM" id="SSF52540">
    <property type="entry name" value="P-loop containing nucleoside triphosphate hydrolases"/>
    <property type="match status" value="1"/>
</dbReference>
<dbReference type="SUPFAM" id="SSF52058">
    <property type="entry name" value="L domain-like"/>
    <property type="match status" value="1"/>
</dbReference>
<evidence type="ECO:0000313" key="6">
    <source>
        <dbReference type="EMBL" id="KCW62783.1"/>
    </source>
</evidence>
<dbReference type="Gene3D" id="3.40.50.10140">
    <property type="entry name" value="Toll/interleukin-1 receptor homology (TIR) domain"/>
    <property type="match status" value="1"/>
</dbReference>
<dbReference type="Gene3D" id="3.40.50.300">
    <property type="entry name" value="P-loop containing nucleotide triphosphate hydrolases"/>
    <property type="match status" value="1"/>
</dbReference>
<keyword evidence="1" id="KW-0433">Leucine-rich repeat</keyword>
<dbReference type="Pfam" id="PF12799">
    <property type="entry name" value="LRR_4"/>
    <property type="match status" value="1"/>
</dbReference>
<dbReference type="InterPro" id="IPR032675">
    <property type="entry name" value="LRR_dom_sf"/>
</dbReference>